<dbReference type="Proteomes" id="UP000241690">
    <property type="component" value="Unassembled WGS sequence"/>
</dbReference>
<name>A0A2T4A6D8_TRIHA</name>
<organism evidence="2 3">
    <name type="scientific">Trichoderma harzianum CBS 226.95</name>
    <dbReference type="NCBI Taxonomy" id="983964"/>
    <lineage>
        <taxon>Eukaryota</taxon>
        <taxon>Fungi</taxon>
        <taxon>Dikarya</taxon>
        <taxon>Ascomycota</taxon>
        <taxon>Pezizomycotina</taxon>
        <taxon>Sordariomycetes</taxon>
        <taxon>Hypocreomycetidae</taxon>
        <taxon>Hypocreales</taxon>
        <taxon>Hypocreaceae</taxon>
        <taxon>Trichoderma</taxon>
    </lineage>
</organism>
<dbReference type="EMBL" id="KZ679683">
    <property type="protein sequence ID" value="PTB52596.1"/>
    <property type="molecule type" value="Genomic_DNA"/>
</dbReference>
<sequence length="153" mass="16528">MRAHVSSPKPFPDATIPGVSTCMSPGSRKQPEFGTDGGLALRSQENPSWHPGTLQRLPATYFVLVAKPLVSSAEHPAAAAAAAADLAQERRPWSARAASTVLSGSVSLSLPLFSDQNWLLSSNLLYRLGLYRLGLYDDMFGLLRPNTPRPKKE</sequence>
<proteinExistence type="predicted"/>
<evidence type="ECO:0000313" key="3">
    <source>
        <dbReference type="Proteomes" id="UP000241690"/>
    </source>
</evidence>
<feature type="region of interest" description="Disordered" evidence="1">
    <location>
        <begin position="1"/>
        <end position="51"/>
    </location>
</feature>
<protein>
    <submittedName>
        <fullName evidence="2">Uncharacterized protein</fullName>
    </submittedName>
</protein>
<evidence type="ECO:0000256" key="1">
    <source>
        <dbReference type="SAM" id="MobiDB-lite"/>
    </source>
</evidence>
<dbReference type="RefSeq" id="XP_024772273.1">
    <property type="nucleotide sequence ID" value="XM_024916146.1"/>
</dbReference>
<gene>
    <name evidence="2" type="ORF">M431DRAFT_483742</name>
</gene>
<dbReference type="AlphaFoldDB" id="A0A2T4A6D8"/>
<dbReference type="GeneID" id="36624715"/>
<evidence type="ECO:0000313" key="2">
    <source>
        <dbReference type="EMBL" id="PTB52596.1"/>
    </source>
</evidence>
<keyword evidence="3" id="KW-1185">Reference proteome</keyword>
<accession>A0A2T4A6D8</accession>
<reference evidence="2 3" key="1">
    <citation type="submission" date="2016-07" db="EMBL/GenBank/DDBJ databases">
        <title>Multiple horizontal gene transfer events from other fungi enriched the ability of initially mycotrophic Trichoderma (Ascomycota) to feed on dead plant biomass.</title>
        <authorList>
            <consortium name="DOE Joint Genome Institute"/>
            <person name="Aerts A."/>
            <person name="Atanasova L."/>
            <person name="Chenthamara K."/>
            <person name="Zhang J."/>
            <person name="Grujic M."/>
            <person name="Henrissat B."/>
            <person name="Kuo A."/>
            <person name="Salamov A."/>
            <person name="Lipzen A."/>
            <person name="Labutti K."/>
            <person name="Barry K."/>
            <person name="Miao Y."/>
            <person name="Rahimi M.J."/>
            <person name="Shen Q."/>
            <person name="Grigoriev I.V."/>
            <person name="Kubicek C.P."/>
            <person name="Druzhinina I.S."/>
        </authorList>
    </citation>
    <scope>NUCLEOTIDE SEQUENCE [LARGE SCALE GENOMIC DNA]</scope>
    <source>
        <strain evidence="2 3">CBS 226.95</strain>
    </source>
</reference>